<dbReference type="AlphaFoldDB" id="A0A2D0N592"/>
<accession>A0A2D0N592</accession>
<dbReference type="InterPro" id="IPR023696">
    <property type="entry name" value="Ureohydrolase_dom_sf"/>
</dbReference>
<reference evidence="1 2" key="1">
    <citation type="submission" date="2017-10" db="EMBL/GenBank/DDBJ databases">
        <title>The draft genome sequence of Lewinella nigricans NBRC 102662.</title>
        <authorList>
            <person name="Wang K."/>
        </authorList>
    </citation>
    <scope>NUCLEOTIDE SEQUENCE [LARGE SCALE GENOMIC DNA]</scope>
    <source>
        <strain evidence="1 2">NBRC 102662</strain>
    </source>
</reference>
<dbReference type="Gene3D" id="3.40.800.10">
    <property type="entry name" value="Ureohydrolase domain"/>
    <property type="match status" value="1"/>
</dbReference>
<evidence type="ECO:0000313" key="1">
    <source>
        <dbReference type="EMBL" id="PHN03329.1"/>
    </source>
</evidence>
<proteinExistence type="predicted"/>
<dbReference type="OrthoDB" id="931936at2"/>
<sequence>MYENWLHPIDLSHFEDLDLKAEDFGQSIQFFRPDQADLQSVQLALVGLDQETADAVRRQLYQLSFPFENLQLMDFGNARRKQVGFLVPVIRELMDSRIVPILIGSHATMIQAQYRAFKSIKESISQVIVDEKVPFAAEGSATERHYFHEIVHQKRSRLFHLGLIGCQSHFINNSTYNWVHQQQYDMMRLGKAKADLSELEPLIRDADLLSFHISALKQAEAPGQEDGSPSGFFTEEACQISRYAGMSDKLRAFGIYGFKPEKDRDEQTARSLAQMIWYFAEGFYSRKNDFPVSTDGLVEYIVDFKGLDYQLTFWKSNKSGRWWMQIPVKTNKKLQRHRLIPCSYNDYKKASQDELPERLLRALQRFD</sequence>
<evidence type="ECO:0008006" key="3">
    <source>
        <dbReference type="Google" id="ProtNLM"/>
    </source>
</evidence>
<dbReference type="SUPFAM" id="SSF52768">
    <property type="entry name" value="Arginase/deacetylase"/>
    <property type="match status" value="1"/>
</dbReference>
<keyword evidence="2" id="KW-1185">Reference proteome</keyword>
<organism evidence="1 2">
    <name type="scientific">Flavilitoribacter nigricans (strain ATCC 23147 / DSM 23189 / NBRC 102662 / NCIMB 1420 / SS-2)</name>
    <name type="common">Lewinella nigricans</name>
    <dbReference type="NCBI Taxonomy" id="1122177"/>
    <lineage>
        <taxon>Bacteria</taxon>
        <taxon>Pseudomonadati</taxon>
        <taxon>Bacteroidota</taxon>
        <taxon>Saprospiria</taxon>
        <taxon>Saprospirales</taxon>
        <taxon>Lewinellaceae</taxon>
        <taxon>Flavilitoribacter</taxon>
    </lineage>
</organism>
<dbReference type="InterPro" id="IPR006035">
    <property type="entry name" value="Ureohydrolase"/>
</dbReference>
<gene>
    <name evidence="1" type="ORF">CRP01_26970</name>
</gene>
<dbReference type="RefSeq" id="WP_099153166.1">
    <property type="nucleotide sequence ID" value="NZ_PDUD01000032.1"/>
</dbReference>
<protein>
    <recommendedName>
        <fullName evidence="3">Arginase</fullName>
    </recommendedName>
</protein>
<evidence type="ECO:0000313" key="2">
    <source>
        <dbReference type="Proteomes" id="UP000223913"/>
    </source>
</evidence>
<comment type="caution">
    <text evidence="1">The sequence shown here is derived from an EMBL/GenBank/DDBJ whole genome shotgun (WGS) entry which is preliminary data.</text>
</comment>
<dbReference type="Proteomes" id="UP000223913">
    <property type="component" value="Unassembled WGS sequence"/>
</dbReference>
<dbReference type="GO" id="GO:0016813">
    <property type="term" value="F:hydrolase activity, acting on carbon-nitrogen (but not peptide) bonds, in linear amidines"/>
    <property type="evidence" value="ECO:0007669"/>
    <property type="project" value="UniProtKB-ARBA"/>
</dbReference>
<name>A0A2D0N592_FLAN2</name>
<dbReference type="EMBL" id="PDUD01000032">
    <property type="protein sequence ID" value="PHN03329.1"/>
    <property type="molecule type" value="Genomic_DNA"/>
</dbReference>
<dbReference type="GO" id="GO:0046872">
    <property type="term" value="F:metal ion binding"/>
    <property type="evidence" value="ECO:0007669"/>
    <property type="project" value="InterPro"/>
</dbReference>
<dbReference type="Pfam" id="PF00491">
    <property type="entry name" value="Arginase"/>
    <property type="match status" value="1"/>
</dbReference>